<dbReference type="Gene3D" id="1.20.59.10">
    <property type="entry name" value="Chorismate mutase"/>
    <property type="match status" value="1"/>
</dbReference>
<comment type="caution">
    <text evidence="2">The sequence shown here is derived from an EMBL/GenBank/DDBJ whole genome shotgun (WGS) entry which is preliminary data.</text>
</comment>
<organism evidence="2 3">
    <name type="scientific">Candidatus Kaiserbacteria bacterium RIFCSPHIGHO2_01_FULL_55_17</name>
    <dbReference type="NCBI Taxonomy" id="1798484"/>
    <lineage>
        <taxon>Bacteria</taxon>
        <taxon>Candidatus Kaiseribacteriota</taxon>
    </lineage>
</organism>
<sequence>MAEKEHQELNDLRREVDEVDYYYLNKFGELWRALINERKIIVKKIGEYKRHAELGITDKRREAAVILDRTEIGNNKGLPREVTKKMWEHIIEEAKGHE</sequence>
<dbReference type="Proteomes" id="UP000177958">
    <property type="component" value="Unassembled WGS sequence"/>
</dbReference>
<dbReference type="InterPro" id="IPR036263">
    <property type="entry name" value="Chorismate_II_sf"/>
</dbReference>
<proteinExistence type="predicted"/>
<gene>
    <name evidence="2" type="ORF">A2853_02110</name>
</gene>
<dbReference type="GO" id="GO:0046417">
    <property type="term" value="P:chorismate metabolic process"/>
    <property type="evidence" value="ECO:0007669"/>
    <property type="project" value="InterPro"/>
</dbReference>
<protein>
    <recommendedName>
        <fullName evidence="1">Chorismate mutase domain-containing protein</fullName>
    </recommendedName>
</protein>
<dbReference type="SMART" id="SM00830">
    <property type="entry name" value="CM_2"/>
    <property type="match status" value="1"/>
</dbReference>
<dbReference type="EMBL" id="MFKX01000019">
    <property type="protein sequence ID" value="OGG57589.1"/>
    <property type="molecule type" value="Genomic_DNA"/>
</dbReference>
<dbReference type="PROSITE" id="PS51168">
    <property type="entry name" value="CHORISMATE_MUT_2"/>
    <property type="match status" value="1"/>
</dbReference>
<dbReference type="InterPro" id="IPR002701">
    <property type="entry name" value="CM_II_prokaryot"/>
</dbReference>
<dbReference type="InterPro" id="IPR036979">
    <property type="entry name" value="CM_dom_sf"/>
</dbReference>
<dbReference type="AlphaFoldDB" id="A0A1F6D830"/>
<evidence type="ECO:0000313" key="2">
    <source>
        <dbReference type="EMBL" id="OGG57589.1"/>
    </source>
</evidence>
<name>A0A1F6D830_9BACT</name>
<evidence type="ECO:0000259" key="1">
    <source>
        <dbReference type="PROSITE" id="PS51168"/>
    </source>
</evidence>
<dbReference type="SUPFAM" id="SSF48600">
    <property type="entry name" value="Chorismate mutase II"/>
    <property type="match status" value="1"/>
</dbReference>
<accession>A0A1F6D830</accession>
<dbReference type="GO" id="GO:0004106">
    <property type="term" value="F:chorismate mutase activity"/>
    <property type="evidence" value="ECO:0007669"/>
    <property type="project" value="InterPro"/>
</dbReference>
<dbReference type="Pfam" id="PF01817">
    <property type="entry name" value="CM_2"/>
    <property type="match status" value="1"/>
</dbReference>
<reference evidence="2 3" key="1">
    <citation type="journal article" date="2016" name="Nat. Commun.">
        <title>Thousands of microbial genomes shed light on interconnected biogeochemical processes in an aquifer system.</title>
        <authorList>
            <person name="Anantharaman K."/>
            <person name="Brown C.T."/>
            <person name="Hug L.A."/>
            <person name="Sharon I."/>
            <person name="Castelle C.J."/>
            <person name="Probst A.J."/>
            <person name="Thomas B.C."/>
            <person name="Singh A."/>
            <person name="Wilkins M.J."/>
            <person name="Karaoz U."/>
            <person name="Brodie E.L."/>
            <person name="Williams K.H."/>
            <person name="Hubbard S.S."/>
            <person name="Banfield J.F."/>
        </authorList>
    </citation>
    <scope>NUCLEOTIDE SEQUENCE [LARGE SCALE GENOMIC DNA]</scope>
</reference>
<evidence type="ECO:0000313" key="3">
    <source>
        <dbReference type="Proteomes" id="UP000177958"/>
    </source>
</evidence>
<feature type="domain" description="Chorismate mutase" evidence="1">
    <location>
        <begin position="3"/>
        <end position="98"/>
    </location>
</feature>